<dbReference type="Pfam" id="PF13442">
    <property type="entry name" value="Cytochrome_CBB3"/>
    <property type="match status" value="1"/>
</dbReference>
<dbReference type="Proteomes" id="UP001497045">
    <property type="component" value="Unassembled WGS sequence"/>
</dbReference>
<dbReference type="PROSITE" id="PS51007">
    <property type="entry name" value="CYTC"/>
    <property type="match status" value="1"/>
</dbReference>
<feature type="chain" id="PRO_5046042004" evidence="5">
    <location>
        <begin position="26"/>
        <end position="112"/>
    </location>
</feature>
<evidence type="ECO:0000259" key="6">
    <source>
        <dbReference type="PROSITE" id="PS51007"/>
    </source>
</evidence>
<evidence type="ECO:0000256" key="4">
    <source>
        <dbReference type="PROSITE-ProRule" id="PRU00433"/>
    </source>
</evidence>
<dbReference type="InterPro" id="IPR036909">
    <property type="entry name" value="Cyt_c-like_dom_sf"/>
</dbReference>
<sequence>MTRRLLALPAAAIGAAMLLPLGSVAQEKAAFDPAAFYEQRCAYCHGPGGWGTRRLEPRAPEGEAELLNRTSLPPAYTELVVRRGIGAMPQFTPTELTDAELAELARWLEDRN</sequence>
<dbReference type="InterPro" id="IPR009056">
    <property type="entry name" value="Cyt_c-like_dom"/>
</dbReference>
<reference evidence="7 8" key="1">
    <citation type="submission" date="2024-04" db="EMBL/GenBank/DDBJ databases">
        <title>Aurantiacibacter sp. DGU6 16S ribosomal RNA gene Genome sequencing and assembly.</title>
        <authorList>
            <person name="Park S."/>
        </authorList>
    </citation>
    <scope>NUCLEOTIDE SEQUENCE [LARGE SCALE GENOMIC DNA]</scope>
    <source>
        <strain evidence="7 8">DGU6</strain>
    </source>
</reference>
<proteinExistence type="predicted"/>
<evidence type="ECO:0000256" key="2">
    <source>
        <dbReference type="ARBA" id="ARBA00022723"/>
    </source>
</evidence>
<keyword evidence="2 4" id="KW-0479">Metal-binding</keyword>
<accession>A0ABU9I9J3</accession>
<dbReference type="EMBL" id="JBBYHV010000001">
    <property type="protein sequence ID" value="MEL1249096.1"/>
    <property type="molecule type" value="Genomic_DNA"/>
</dbReference>
<protein>
    <submittedName>
        <fullName evidence="7">Cytochrome c</fullName>
    </submittedName>
</protein>
<evidence type="ECO:0000256" key="1">
    <source>
        <dbReference type="ARBA" id="ARBA00022617"/>
    </source>
</evidence>
<evidence type="ECO:0000313" key="8">
    <source>
        <dbReference type="Proteomes" id="UP001497045"/>
    </source>
</evidence>
<feature type="domain" description="Cytochrome c" evidence="6">
    <location>
        <begin position="22"/>
        <end position="112"/>
    </location>
</feature>
<name>A0ABU9I9J3_9SPHN</name>
<evidence type="ECO:0000313" key="7">
    <source>
        <dbReference type="EMBL" id="MEL1249096.1"/>
    </source>
</evidence>
<dbReference type="RefSeq" id="WP_341671637.1">
    <property type="nucleotide sequence ID" value="NZ_JBBYHV010000001.1"/>
</dbReference>
<keyword evidence="3 4" id="KW-0408">Iron</keyword>
<dbReference type="Gene3D" id="1.10.760.10">
    <property type="entry name" value="Cytochrome c-like domain"/>
    <property type="match status" value="1"/>
</dbReference>
<evidence type="ECO:0000256" key="3">
    <source>
        <dbReference type="ARBA" id="ARBA00023004"/>
    </source>
</evidence>
<dbReference type="SUPFAM" id="SSF46626">
    <property type="entry name" value="Cytochrome c"/>
    <property type="match status" value="1"/>
</dbReference>
<comment type="caution">
    <text evidence="7">The sequence shown here is derived from an EMBL/GenBank/DDBJ whole genome shotgun (WGS) entry which is preliminary data.</text>
</comment>
<feature type="signal peptide" evidence="5">
    <location>
        <begin position="1"/>
        <end position="25"/>
    </location>
</feature>
<evidence type="ECO:0000256" key="5">
    <source>
        <dbReference type="SAM" id="SignalP"/>
    </source>
</evidence>
<organism evidence="7 8">
    <name type="scientific">Aurantiacibacter gilvus</name>
    <dbReference type="NCBI Taxonomy" id="3139141"/>
    <lineage>
        <taxon>Bacteria</taxon>
        <taxon>Pseudomonadati</taxon>
        <taxon>Pseudomonadota</taxon>
        <taxon>Alphaproteobacteria</taxon>
        <taxon>Sphingomonadales</taxon>
        <taxon>Erythrobacteraceae</taxon>
        <taxon>Aurantiacibacter</taxon>
    </lineage>
</organism>
<keyword evidence="1 4" id="KW-0349">Heme</keyword>
<keyword evidence="8" id="KW-1185">Reference proteome</keyword>
<gene>
    <name evidence="7" type="ORF">AAEO60_00270</name>
</gene>
<keyword evidence="5" id="KW-0732">Signal</keyword>